<dbReference type="PANTHER" id="PTHR34301:SF8">
    <property type="entry name" value="ATPASE DOMAIN-CONTAINING PROTEIN"/>
    <property type="match status" value="1"/>
</dbReference>
<proteinExistence type="predicted"/>
<protein>
    <recommendedName>
        <fullName evidence="2">ATP-binding protein</fullName>
    </recommendedName>
</protein>
<dbReference type="RefSeq" id="WP_339094881.1">
    <property type="nucleotide sequence ID" value="NZ_LR743508.1"/>
</dbReference>
<dbReference type="AlphaFoldDB" id="A0A679JVT2"/>
<reference evidence="1" key="1">
    <citation type="submission" date="2019-12" db="EMBL/GenBank/DDBJ databases">
        <authorList>
            <person name="Cremers G."/>
        </authorList>
    </citation>
    <scope>NUCLEOTIDE SEQUENCE</scope>
    <source>
        <strain evidence="1">Vvax</strain>
    </source>
</reference>
<dbReference type="Gene3D" id="3.40.50.300">
    <property type="entry name" value="P-loop containing nucleotide triphosphate hydrolases"/>
    <property type="match status" value="1"/>
</dbReference>
<dbReference type="PANTHER" id="PTHR34301">
    <property type="entry name" value="DNA-BINDING PROTEIN-RELATED"/>
    <property type="match status" value="1"/>
</dbReference>
<gene>
    <name evidence="1" type="ORF">VVAX_06644</name>
</gene>
<dbReference type="EMBL" id="LR743508">
    <property type="protein sequence ID" value="CAA2110400.1"/>
    <property type="molecule type" value="Genomic_DNA"/>
</dbReference>
<dbReference type="InterPro" id="IPR027417">
    <property type="entry name" value="P-loop_NTPase"/>
</dbReference>
<evidence type="ECO:0000313" key="1">
    <source>
        <dbReference type="EMBL" id="CAA2110400.1"/>
    </source>
</evidence>
<sequence length="377" mass="41659">MKLQDEEIYHRDALARTYVDLLQTSYASSGVFLAAPRRTGKTTFIKEDLNPLLATEGALVIYVDLWEDKAVDPAKVVIEGIRKAILGLEGMVLKGAKASGLTRFKVVGFEMDLAAIGTPDGMTISAALQVLSKMARKPIFLVIDEAQHAQTTEAGRAMLFALKAARDALMLDRSLFGFRLLATGSNSDKLTALINSKDQAFYKAPLEQLEPLGDDYLAWLRKTRGRQPMPAKGVLKQGFERMGHRPEPLKGVLKDLLKRSPGAAQADIDAQFLSLVEASLEADRDLFLRSIEGRDPLDAAVLFRMAKVDKFAPFDEASMESYRRARTARSPDDDTPISKSSVQSALERLRKDGLVWNHGRGAWVIEDSQHAAWLRSS</sequence>
<dbReference type="SUPFAM" id="SSF52540">
    <property type="entry name" value="P-loop containing nucleoside triphosphate hydrolases"/>
    <property type="match status" value="1"/>
</dbReference>
<organism evidence="1">
    <name type="scientific">Variovorax paradoxus</name>
    <dbReference type="NCBI Taxonomy" id="34073"/>
    <lineage>
        <taxon>Bacteria</taxon>
        <taxon>Pseudomonadati</taxon>
        <taxon>Pseudomonadota</taxon>
        <taxon>Betaproteobacteria</taxon>
        <taxon>Burkholderiales</taxon>
        <taxon>Comamonadaceae</taxon>
        <taxon>Variovorax</taxon>
    </lineage>
</organism>
<name>A0A679JVT2_VARPD</name>
<accession>A0A679JVT2</accession>
<evidence type="ECO:0008006" key="2">
    <source>
        <dbReference type="Google" id="ProtNLM"/>
    </source>
</evidence>